<dbReference type="PANTHER" id="PTHR43586">
    <property type="entry name" value="CYSTEINE DESULFURASE"/>
    <property type="match status" value="1"/>
</dbReference>
<dbReference type="Pfam" id="PF00266">
    <property type="entry name" value="Aminotran_5"/>
    <property type="match status" value="1"/>
</dbReference>
<gene>
    <name evidence="9" type="ORF">DFR79_11063</name>
</gene>
<feature type="region of interest" description="Disordered" evidence="7">
    <location>
        <begin position="227"/>
        <end position="248"/>
    </location>
</feature>
<dbReference type="InterPro" id="IPR000192">
    <property type="entry name" value="Aminotrans_V_dom"/>
</dbReference>
<dbReference type="InterPro" id="IPR010969">
    <property type="entry name" value="Cys_dSase-rel_unknwn_funct"/>
</dbReference>
<dbReference type="NCBIfam" id="TIGR01977">
    <property type="entry name" value="am_tr_V_EF2568"/>
    <property type="match status" value="1"/>
</dbReference>
<comment type="caution">
    <text evidence="9">The sequence shown here is derived from an EMBL/GenBank/DDBJ whole genome shotgun (WGS) entry which is preliminary data.</text>
</comment>
<comment type="cofactor">
    <cofactor evidence="1 6">
        <name>pyridoxal 5'-phosphate</name>
        <dbReference type="ChEBI" id="CHEBI:597326"/>
    </cofactor>
</comment>
<dbReference type="OrthoDB" id="9804366at2"/>
<dbReference type="SUPFAM" id="SSF53383">
    <property type="entry name" value="PLP-dependent transferases"/>
    <property type="match status" value="1"/>
</dbReference>
<dbReference type="InterPro" id="IPR015421">
    <property type="entry name" value="PyrdxlP-dep_Trfase_major"/>
</dbReference>
<evidence type="ECO:0000313" key="9">
    <source>
        <dbReference type="EMBL" id="TDO90104.1"/>
    </source>
</evidence>
<evidence type="ECO:0000313" key="10">
    <source>
        <dbReference type="Proteomes" id="UP000295064"/>
    </source>
</evidence>
<dbReference type="GO" id="GO:0031071">
    <property type="term" value="F:cysteine desulfurase activity"/>
    <property type="evidence" value="ECO:0007669"/>
    <property type="project" value="UniProtKB-EC"/>
</dbReference>
<dbReference type="RefSeq" id="WP_133514992.1">
    <property type="nucleotide sequence ID" value="NZ_SNWX01000010.1"/>
</dbReference>
<evidence type="ECO:0000256" key="7">
    <source>
        <dbReference type="SAM" id="MobiDB-lite"/>
    </source>
</evidence>
<organism evidence="9 10">
    <name type="scientific">Halanaerobium saccharolyticum</name>
    <dbReference type="NCBI Taxonomy" id="43595"/>
    <lineage>
        <taxon>Bacteria</taxon>
        <taxon>Bacillati</taxon>
        <taxon>Bacillota</taxon>
        <taxon>Clostridia</taxon>
        <taxon>Halanaerobiales</taxon>
        <taxon>Halanaerobiaceae</taxon>
        <taxon>Halanaerobium</taxon>
    </lineage>
</organism>
<dbReference type="InterPro" id="IPR015422">
    <property type="entry name" value="PyrdxlP-dep_Trfase_small"/>
</dbReference>
<dbReference type="PANTHER" id="PTHR43586:SF4">
    <property type="entry name" value="ISOPENICILLIN N EPIMERASE"/>
    <property type="match status" value="1"/>
</dbReference>
<comment type="similarity">
    <text evidence="2">Belongs to the class-V pyridoxal-phosphate-dependent aminotransferase family. Csd subfamily.</text>
</comment>
<dbReference type="PIRSF" id="PIRSF005572">
    <property type="entry name" value="NifS"/>
    <property type="match status" value="1"/>
</dbReference>
<evidence type="ECO:0000259" key="8">
    <source>
        <dbReference type="Pfam" id="PF00266"/>
    </source>
</evidence>
<protein>
    <recommendedName>
        <fullName evidence="3">cysteine desulfurase</fullName>
        <ecNumber evidence="3">2.8.1.7</ecNumber>
    </recommendedName>
</protein>
<sequence>MEKIYLDNAATSRNKPETVKKAILNYYENIGCSPGRGGYEDSLQAGRLIIETRNTIADFFNVNDLKQIVFTHNITYALNIGIKGILKKGDHVITSTMEHNSILRPLNSLETSGIINVDYIKCDEKGRLNSKKVEAAINSKTKLIILTYASNVSGTLMPVKEVGKIASRNNIYFMLDTAQAAGVYDIDFQKLKVDFLAFTGHKALMGPTGTGGFAVSKKMAAQMEPLIEGGTGSKSDQEEQPDFLPDKFESGTMNTMGISGLKSGVEFIKKIGIKKIKEHELQLGKVFLEGLNKIPEIKIIGPANLREQMPTFSITAGAKDLGQLSFELDEKYNIMTRSGLHCAPFAHKTLGTYPEGSLRFSIGYFNTLPEIEFTLDALNKIL</sequence>
<dbReference type="EMBL" id="SNWX01000010">
    <property type="protein sequence ID" value="TDO90104.1"/>
    <property type="molecule type" value="Genomic_DNA"/>
</dbReference>
<accession>A0A4R6LSA1</accession>
<evidence type="ECO:0000256" key="2">
    <source>
        <dbReference type="ARBA" id="ARBA00010447"/>
    </source>
</evidence>
<name>A0A4R6LSA1_9FIRM</name>
<proteinExistence type="inferred from homology"/>
<evidence type="ECO:0000256" key="1">
    <source>
        <dbReference type="ARBA" id="ARBA00001933"/>
    </source>
</evidence>
<feature type="domain" description="Aminotransferase class V" evidence="8">
    <location>
        <begin position="4"/>
        <end position="372"/>
    </location>
</feature>
<dbReference type="Gene3D" id="3.90.1150.10">
    <property type="entry name" value="Aspartate Aminotransferase, domain 1"/>
    <property type="match status" value="1"/>
</dbReference>
<dbReference type="AlphaFoldDB" id="A0A4R6LSA1"/>
<keyword evidence="4" id="KW-0663">Pyridoxal phosphate</keyword>
<evidence type="ECO:0000256" key="5">
    <source>
        <dbReference type="ARBA" id="ARBA00050776"/>
    </source>
</evidence>
<dbReference type="Gene3D" id="3.40.640.10">
    <property type="entry name" value="Type I PLP-dependent aspartate aminotransferase-like (Major domain)"/>
    <property type="match status" value="1"/>
</dbReference>
<dbReference type="EC" id="2.8.1.7" evidence="3"/>
<reference evidence="9 10" key="1">
    <citation type="submission" date="2019-03" db="EMBL/GenBank/DDBJ databases">
        <title>Subsurface microbial communities from deep shales in Ohio and West Virginia, USA.</title>
        <authorList>
            <person name="Wrighton K."/>
        </authorList>
    </citation>
    <scope>NUCLEOTIDE SEQUENCE [LARGE SCALE GENOMIC DNA]</scope>
    <source>
        <strain evidence="9 10">MA284_T2</strain>
    </source>
</reference>
<comment type="catalytic activity">
    <reaction evidence="5">
        <text>(sulfur carrier)-H + L-cysteine = (sulfur carrier)-SH + L-alanine</text>
        <dbReference type="Rhea" id="RHEA:43892"/>
        <dbReference type="Rhea" id="RHEA-COMP:14737"/>
        <dbReference type="Rhea" id="RHEA-COMP:14739"/>
        <dbReference type="ChEBI" id="CHEBI:29917"/>
        <dbReference type="ChEBI" id="CHEBI:35235"/>
        <dbReference type="ChEBI" id="CHEBI:57972"/>
        <dbReference type="ChEBI" id="CHEBI:64428"/>
        <dbReference type="EC" id="2.8.1.7"/>
    </reaction>
</comment>
<evidence type="ECO:0000256" key="3">
    <source>
        <dbReference type="ARBA" id="ARBA00012239"/>
    </source>
</evidence>
<dbReference type="InterPro" id="IPR020578">
    <property type="entry name" value="Aminotrans_V_PyrdxlP_BS"/>
</dbReference>
<dbReference type="InterPro" id="IPR016454">
    <property type="entry name" value="Cysteine_dSase"/>
</dbReference>
<evidence type="ECO:0000256" key="6">
    <source>
        <dbReference type="RuleBase" id="RU004504"/>
    </source>
</evidence>
<dbReference type="Proteomes" id="UP000295064">
    <property type="component" value="Unassembled WGS sequence"/>
</dbReference>
<evidence type="ECO:0000256" key="4">
    <source>
        <dbReference type="ARBA" id="ARBA00022898"/>
    </source>
</evidence>
<dbReference type="InterPro" id="IPR015424">
    <property type="entry name" value="PyrdxlP-dep_Trfase"/>
</dbReference>
<dbReference type="PROSITE" id="PS00595">
    <property type="entry name" value="AA_TRANSFER_CLASS_5"/>
    <property type="match status" value="1"/>
</dbReference>